<organism evidence="1 2">
    <name type="scientific">Phellinidium pouzarii</name>
    <dbReference type="NCBI Taxonomy" id="167371"/>
    <lineage>
        <taxon>Eukaryota</taxon>
        <taxon>Fungi</taxon>
        <taxon>Dikarya</taxon>
        <taxon>Basidiomycota</taxon>
        <taxon>Agaricomycotina</taxon>
        <taxon>Agaricomycetes</taxon>
        <taxon>Hymenochaetales</taxon>
        <taxon>Hymenochaetaceae</taxon>
        <taxon>Phellinidium</taxon>
    </lineage>
</organism>
<name>A0A4S4KJ30_9AGAM</name>
<comment type="caution">
    <text evidence="1">The sequence shown here is derived from an EMBL/GenBank/DDBJ whole genome shotgun (WGS) entry which is preliminary data.</text>
</comment>
<dbReference type="AlphaFoldDB" id="A0A4S4KJ30"/>
<dbReference type="OrthoDB" id="3270703at2759"/>
<evidence type="ECO:0000313" key="2">
    <source>
        <dbReference type="Proteomes" id="UP000308199"/>
    </source>
</evidence>
<keyword evidence="2" id="KW-1185">Reference proteome</keyword>
<evidence type="ECO:0000313" key="1">
    <source>
        <dbReference type="EMBL" id="THG97667.1"/>
    </source>
</evidence>
<feature type="non-terminal residue" evidence="1">
    <location>
        <position position="1"/>
    </location>
</feature>
<reference evidence="1 2" key="1">
    <citation type="submission" date="2019-02" db="EMBL/GenBank/DDBJ databases">
        <title>Genome sequencing of the rare red list fungi Phellinidium pouzarii.</title>
        <authorList>
            <person name="Buettner E."/>
            <person name="Kellner H."/>
        </authorList>
    </citation>
    <scope>NUCLEOTIDE SEQUENCE [LARGE SCALE GENOMIC DNA]</scope>
    <source>
        <strain evidence="1 2">DSM 108285</strain>
    </source>
</reference>
<sequence>VKNGRDILHRAELPKEYVLQEAYLLAPTQTYSDVFRDTQPSPHFRGYHNYYEPHLRSIVEKYASFKALSAAQKEFVKERRKIVCQIWPGLEALENWFRQAYRSKAKGRLDAILSRQISIFDKLKELGYMDEDFSKKLDEKGWRWNDLVRQPRPLTDRIWNNIRPHLEDTIRLRREKKARIAKGIRIQERREKLIRLAGTFLESEERQICCIGVFEFLELPLSQEVIHNDESWTVNLRKHWDCLKQNILDFSESRRQKFAEQAASMLISARHESGLHDVFASVSSQDEVNHGPIDILQHPTAFFKRSPDNGNFTVATFSSSWCNLSRRCLKEYQAGQMPGVRMRLDMGVYQTDRSVLSVANALYASVGVATALDELKALDIAFVCMRCAPSERYHHSWHELVHHFYKKIEDFPIEKQSVQPFPLSFERTARILTSLDVQLEEN</sequence>
<proteinExistence type="predicted"/>
<dbReference type="Proteomes" id="UP000308199">
    <property type="component" value="Unassembled WGS sequence"/>
</dbReference>
<dbReference type="EMBL" id="SGPK01000786">
    <property type="protein sequence ID" value="THG97667.1"/>
    <property type="molecule type" value="Genomic_DNA"/>
</dbReference>
<protein>
    <submittedName>
        <fullName evidence="1">Uncharacterized protein</fullName>
    </submittedName>
</protein>
<gene>
    <name evidence="1" type="ORF">EW145_g7569</name>
</gene>
<accession>A0A4S4KJ30</accession>